<dbReference type="CDD" id="cd00782">
    <property type="entry name" value="MutL_Trans"/>
    <property type="match status" value="1"/>
</dbReference>
<dbReference type="Gene3D" id="3.30.1370.100">
    <property type="entry name" value="MutL, C-terminal domain, regulatory subdomain"/>
    <property type="match status" value="1"/>
</dbReference>
<evidence type="ECO:0000256" key="5">
    <source>
        <dbReference type="HAMAP-Rule" id="MF_00149"/>
    </source>
</evidence>
<protein>
    <recommendedName>
        <fullName evidence="2 5">DNA mismatch repair protein MutL</fullName>
    </recommendedName>
</protein>
<dbReference type="GO" id="GO:0140664">
    <property type="term" value="F:ATP-dependent DNA damage sensor activity"/>
    <property type="evidence" value="ECO:0007669"/>
    <property type="project" value="InterPro"/>
</dbReference>
<dbReference type="PANTHER" id="PTHR10073">
    <property type="entry name" value="DNA MISMATCH REPAIR PROTEIN MLH, PMS, MUTL"/>
    <property type="match status" value="1"/>
</dbReference>
<feature type="region of interest" description="Disordered" evidence="6">
    <location>
        <begin position="353"/>
        <end position="382"/>
    </location>
</feature>
<keyword evidence="3 5" id="KW-0227">DNA damage</keyword>
<dbReference type="Proteomes" id="UP000297225">
    <property type="component" value="Unassembled WGS sequence"/>
</dbReference>
<dbReference type="EMBL" id="SPNC01000134">
    <property type="protein sequence ID" value="TFH94357.1"/>
    <property type="molecule type" value="Genomic_DNA"/>
</dbReference>
<dbReference type="InterPro" id="IPR020568">
    <property type="entry name" value="Ribosomal_Su5_D2-typ_SF"/>
</dbReference>
<comment type="caution">
    <text evidence="9">The sequence shown here is derived from an EMBL/GenBank/DDBJ whole genome shotgun (WGS) entry which is preliminary data.</text>
</comment>
<evidence type="ECO:0000259" key="7">
    <source>
        <dbReference type="SMART" id="SM00853"/>
    </source>
</evidence>
<evidence type="ECO:0000256" key="2">
    <source>
        <dbReference type="ARBA" id="ARBA00021975"/>
    </source>
</evidence>
<dbReference type="NCBIfam" id="TIGR00585">
    <property type="entry name" value="mutl"/>
    <property type="match status" value="1"/>
</dbReference>
<dbReference type="FunFam" id="3.30.565.10:FF:000003">
    <property type="entry name" value="DNA mismatch repair endonuclease MutL"/>
    <property type="match status" value="1"/>
</dbReference>
<dbReference type="InterPro" id="IPR014790">
    <property type="entry name" value="MutL_C"/>
</dbReference>
<dbReference type="PANTHER" id="PTHR10073:SF12">
    <property type="entry name" value="DNA MISMATCH REPAIR PROTEIN MLH1"/>
    <property type="match status" value="1"/>
</dbReference>
<dbReference type="HAMAP" id="MF_00149">
    <property type="entry name" value="DNA_mis_repair"/>
    <property type="match status" value="1"/>
</dbReference>
<dbReference type="GO" id="GO:0004519">
    <property type="term" value="F:endonuclease activity"/>
    <property type="evidence" value="ECO:0007669"/>
    <property type="project" value="UniProtKB-KW"/>
</dbReference>
<feature type="domain" description="DNA mismatch repair protein S5" evidence="8">
    <location>
        <begin position="209"/>
        <end position="327"/>
    </location>
</feature>
<dbReference type="STRING" id="1122973.GCA_000379925_00218"/>
<gene>
    <name evidence="5 9" type="primary">mutL</name>
    <name evidence="9" type="ORF">E4P47_07835</name>
</gene>
<dbReference type="InterPro" id="IPR020667">
    <property type="entry name" value="DNA_mismatch_repair_MutL"/>
</dbReference>
<dbReference type="GO" id="GO:0032300">
    <property type="term" value="C:mismatch repair complex"/>
    <property type="evidence" value="ECO:0007669"/>
    <property type="project" value="InterPro"/>
</dbReference>
<evidence type="ECO:0000313" key="9">
    <source>
        <dbReference type="EMBL" id="TFH94357.1"/>
    </source>
</evidence>
<keyword evidence="9" id="KW-0540">Nuclease</keyword>
<reference evidence="9 10" key="1">
    <citation type="submission" date="2019-03" db="EMBL/GenBank/DDBJ databases">
        <title>Porphyromonas levii Isolated from the Uterus of Dairy Cows.</title>
        <authorList>
            <person name="Francis A.M."/>
        </authorList>
    </citation>
    <scope>NUCLEOTIDE SEQUENCE [LARGE SCALE GENOMIC DNA]</scope>
    <source>
        <strain evidence="9 10">AF5678</strain>
    </source>
</reference>
<dbReference type="InterPro" id="IPR036890">
    <property type="entry name" value="HATPase_C_sf"/>
</dbReference>
<comment type="function">
    <text evidence="5">This protein is involved in the repair of mismatches in DNA. It is required for dam-dependent methyl-directed DNA mismatch repair. May act as a 'molecular matchmaker', a protein that promotes the formation of a stable complex between two or more DNA-binding proteins in an ATP-dependent manner without itself being part of a final effector complex.</text>
</comment>
<dbReference type="InterPro" id="IPR042120">
    <property type="entry name" value="MutL_C_dimsub"/>
</dbReference>
<feature type="compositionally biased region" description="Polar residues" evidence="6">
    <location>
        <begin position="370"/>
        <end position="381"/>
    </location>
</feature>
<dbReference type="Gene3D" id="3.30.1540.20">
    <property type="entry name" value="MutL, C-terminal domain, dimerisation subdomain"/>
    <property type="match status" value="1"/>
</dbReference>
<dbReference type="InterPro" id="IPR038973">
    <property type="entry name" value="MutL/Mlh/Pms-like"/>
</dbReference>
<dbReference type="InterPro" id="IPR014721">
    <property type="entry name" value="Ribsml_uS5_D2-typ_fold_subgr"/>
</dbReference>
<evidence type="ECO:0000256" key="4">
    <source>
        <dbReference type="ARBA" id="ARBA00023204"/>
    </source>
</evidence>
<accession>A0A4Y8WPK2</accession>
<keyword evidence="9" id="KW-0378">Hydrolase</keyword>
<dbReference type="SUPFAM" id="SSF54211">
    <property type="entry name" value="Ribosomal protein S5 domain 2-like"/>
    <property type="match status" value="1"/>
</dbReference>
<evidence type="ECO:0000259" key="8">
    <source>
        <dbReference type="SMART" id="SM01340"/>
    </source>
</evidence>
<dbReference type="Gene3D" id="3.30.565.10">
    <property type="entry name" value="Histidine kinase-like ATPase, C-terminal domain"/>
    <property type="match status" value="1"/>
</dbReference>
<dbReference type="Pfam" id="PF13589">
    <property type="entry name" value="HATPase_c_3"/>
    <property type="match status" value="1"/>
</dbReference>
<dbReference type="Pfam" id="PF08676">
    <property type="entry name" value="MutL_C"/>
    <property type="match status" value="1"/>
</dbReference>
<organism evidence="9 10">
    <name type="scientific">Porphyromonas levii</name>
    <dbReference type="NCBI Taxonomy" id="28114"/>
    <lineage>
        <taxon>Bacteria</taxon>
        <taxon>Pseudomonadati</taxon>
        <taxon>Bacteroidota</taxon>
        <taxon>Bacteroidia</taxon>
        <taxon>Bacteroidales</taxon>
        <taxon>Porphyromonadaceae</taxon>
        <taxon>Porphyromonas</taxon>
    </lineage>
</organism>
<dbReference type="InterPro" id="IPR013507">
    <property type="entry name" value="DNA_mismatch_S5_2-like"/>
</dbReference>
<dbReference type="SMART" id="SM01340">
    <property type="entry name" value="DNA_mis_repair"/>
    <property type="match status" value="1"/>
</dbReference>
<dbReference type="InterPro" id="IPR037198">
    <property type="entry name" value="MutL_C_sf"/>
</dbReference>
<dbReference type="GO" id="GO:0016887">
    <property type="term" value="F:ATP hydrolysis activity"/>
    <property type="evidence" value="ECO:0007669"/>
    <property type="project" value="InterPro"/>
</dbReference>
<dbReference type="RefSeq" id="WP_134849468.1">
    <property type="nucleotide sequence ID" value="NZ_CP197400.1"/>
</dbReference>
<dbReference type="AlphaFoldDB" id="A0A4Y8WPK2"/>
<comment type="similarity">
    <text evidence="1 5">Belongs to the DNA mismatch repair MutL/HexB family.</text>
</comment>
<dbReference type="InterPro" id="IPR014762">
    <property type="entry name" value="DNA_mismatch_repair_CS"/>
</dbReference>
<evidence type="ECO:0000256" key="6">
    <source>
        <dbReference type="SAM" id="MobiDB-lite"/>
    </source>
</evidence>
<dbReference type="InterPro" id="IPR002099">
    <property type="entry name" value="MutL/Mlh/PMS"/>
</dbReference>
<dbReference type="GO" id="GO:0005524">
    <property type="term" value="F:ATP binding"/>
    <property type="evidence" value="ECO:0007669"/>
    <property type="project" value="InterPro"/>
</dbReference>
<dbReference type="OrthoDB" id="9763467at2"/>
<sequence>MDSLIRLLPDNIANQIAAGEVIQRPASVVKELVENAIDAGATDIQIEIKDAGRTLIQVIDNGKGMAPMDARMAFERHATSKIRQAEDLFALTTMGFRGEALPSIAAVAHVSLQTRTSDSEQGIRVELEGSKVTGSTPVVCPVGANFSVKHLFFNVPARRKFLKTDDTEFRHIISEIQNVAAVRPDISFTLRHNEVVTLKLDPSSPKQRIIDLFGKRLSENLLTIDMETPLAHIRGFVTKASASRKRGAQQYFFVNDRYMKHPYFHRMVMNAYGGLIPQGEAPEYFLFFSVDPASIDVNISPTKTEIKFEAETDIGSILYSAVREILMMGAAVPSLDFDDEKMEIPVATKNTDGAFFPEPPSVSPELTMRSKMNNGDSTLRLPTTDFKMPDISDWDRFYENFESKRITSQPKQQPLPHLSIPKTEEKLEISTPLLYGNYAVFPHPKGLALADLKRVQYKVHYERTKQRLKAGGLVSHRLLFPTLMELSAKEAQELKRHLVLLDRLGFDISDMGQNAFTINAVPDGVNAGGEELLLHQILTECQATAKSSEEILLEGLVRQLVRFQIQQGKTLLSPKEAQELLTELFTLPEHLITPEGKSTLSFLTDKELDRRF</sequence>
<dbReference type="SUPFAM" id="SSF118116">
    <property type="entry name" value="DNA mismatch repair protein MutL"/>
    <property type="match status" value="1"/>
</dbReference>
<dbReference type="Gene3D" id="3.30.230.10">
    <property type="match status" value="1"/>
</dbReference>
<dbReference type="SMART" id="SM00853">
    <property type="entry name" value="MutL_C"/>
    <property type="match status" value="1"/>
</dbReference>
<proteinExistence type="inferred from homology"/>
<name>A0A4Y8WPK2_9PORP</name>
<keyword evidence="4 5" id="KW-0234">DNA repair</keyword>
<keyword evidence="10" id="KW-1185">Reference proteome</keyword>
<dbReference type="InterPro" id="IPR042121">
    <property type="entry name" value="MutL_C_regsub"/>
</dbReference>
<dbReference type="GO" id="GO:0006298">
    <property type="term" value="P:mismatch repair"/>
    <property type="evidence" value="ECO:0007669"/>
    <property type="project" value="UniProtKB-UniRule"/>
</dbReference>
<feature type="domain" description="MutL C-terminal dimerisation" evidence="7">
    <location>
        <begin position="430"/>
        <end position="571"/>
    </location>
</feature>
<evidence type="ECO:0000313" key="10">
    <source>
        <dbReference type="Proteomes" id="UP000297225"/>
    </source>
</evidence>
<evidence type="ECO:0000256" key="3">
    <source>
        <dbReference type="ARBA" id="ARBA00022763"/>
    </source>
</evidence>
<dbReference type="SUPFAM" id="SSF55874">
    <property type="entry name" value="ATPase domain of HSP90 chaperone/DNA topoisomerase II/histidine kinase"/>
    <property type="match status" value="1"/>
</dbReference>
<keyword evidence="9" id="KW-0255">Endonuclease</keyword>
<dbReference type="GO" id="GO:0030983">
    <property type="term" value="F:mismatched DNA binding"/>
    <property type="evidence" value="ECO:0007669"/>
    <property type="project" value="InterPro"/>
</dbReference>
<evidence type="ECO:0000256" key="1">
    <source>
        <dbReference type="ARBA" id="ARBA00006082"/>
    </source>
</evidence>
<dbReference type="Pfam" id="PF01119">
    <property type="entry name" value="DNA_mis_repair"/>
    <property type="match status" value="1"/>
</dbReference>
<dbReference type="CDD" id="cd16926">
    <property type="entry name" value="HATPase_MutL-MLH-PMS-like"/>
    <property type="match status" value="1"/>
</dbReference>
<dbReference type="PROSITE" id="PS00058">
    <property type="entry name" value="DNA_MISMATCH_REPAIR_1"/>
    <property type="match status" value="1"/>
</dbReference>